<keyword evidence="1" id="KW-0472">Membrane</keyword>
<proteinExistence type="predicted"/>
<feature type="transmembrane region" description="Helical" evidence="1">
    <location>
        <begin position="49"/>
        <end position="67"/>
    </location>
</feature>
<keyword evidence="2" id="KW-0132">Cell division</keyword>
<organism evidence="2 3">
    <name type="scientific">Xenorhabdus littoralis</name>
    <dbReference type="NCBI Taxonomy" id="2582835"/>
    <lineage>
        <taxon>Bacteria</taxon>
        <taxon>Pseudomonadati</taxon>
        <taxon>Pseudomonadota</taxon>
        <taxon>Gammaproteobacteria</taxon>
        <taxon>Enterobacterales</taxon>
        <taxon>Morganellaceae</taxon>
        <taxon>Xenorhabdus</taxon>
    </lineage>
</organism>
<dbReference type="Proteomes" id="UP001271640">
    <property type="component" value="Unassembled WGS sequence"/>
</dbReference>
<dbReference type="GO" id="GO:0051301">
    <property type="term" value="P:cell division"/>
    <property type="evidence" value="ECO:0007669"/>
    <property type="project" value="UniProtKB-KW"/>
</dbReference>
<keyword evidence="1" id="KW-1133">Transmembrane helix</keyword>
<evidence type="ECO:0000313" key="3">
    <source>
        <dbReference type="Proteomes" id="UP001271640"/>
    </source>
</evidence>
<accession>A0ABU4SH38</accession>
<dbReference type="Pfam" id="PF13997">
    <property type="entry name" value="YqjK"/>
    <property type="match status" value="1"/>
</dbReference>
<dbReference type="RefSeq" id="WP_319924707.1">
    <property type="nucleotide sequence ID" value="NZ_VCDO01000017.1"/>
</dbReference>
<gene>
    <name evidence="2" type="ORF">FE394_01860</name>
</gene>
<sequence length="97" mass="11828">MNKLRHQQLKSRKQQLLTEIQQQRQSLSDCRQHWFEITQYYDKGWQTLLAFKPYAVIGSGIVLLYSLRHPKKLYRWSRRMINILGFIKIVRNTLHKD</sequence>
<keyword evidence="1" id="KW-0812">Transmembrane</keyword>
<keyword evidence="3" id="KW-1185">Reference proteome</keyword>
<evidence type="ECO:0000313" key="2">
    <source>
        <dbReference type="EMBL" id="MDX7997972.1"/>
    </source>
</evidence>
<comment type="caution">
    <text evidence="2">The sequence shown here is derived from an EMBL/GenBank/DDBJ whole genome shotgun (WGS) entry which is preliminary data.</text>
</comment>
<name>A0ABU4SH38_9GAMM</name>
<reference evidence="3" key="1">
    <citation type="journal article" date="2024" name="Toxins">
        <title>Genome Sequence Analysis of Native Xenorhabdus Strains Isolated from Entomopathogenic Nematodes in Argentina.</title>
        <authorList>
            <person name="Palma L."/>
            <person name="Frizzo L."/>
            <person name="Kaiser S."/>
            <person name="Berry C."/>
            <person name="Caballero P."/>
            <person name="Bode H.B."/>
            <person name="Del Valle E.E."/>
        </authorList>
    </citation>
    <scope>NUCLEOTIDE SEQUENCE [LARGE SCALE GENOMIC DNA]</scope>
    <source>
        <strain evidence="3">Reich</strain>
    </source>
</reference>
<protein>
    <submittedName>
        <fullName evidence="2">Cell division protein FtsH</fullName>
    </submittedName>
</protein>
<keyword evidence="2" id="KW-0131">Cell cycle</keyword>
<evidence type="ECO:0000256" key="1">
    <source>
        <dbReference type="SAM" id="Phobius"/>
    </source>
</evidence>
<dbReference type="EMBL" id="VCDP01000005">
    <property type="protein sequence ID" value="MDX7997972.1"/>
    <property type="molecule type" value="Genomic_DNA"/>
</dbReference>
<dbReference type="InterPro" id="IPR025612">
    <property type="entry name" value="YqjK"/>
</dbReference>